<name>A0A844P8V5_ALIFS</name>
<gene>
    <name evidence="1" type="ORF">GNP88_20970</name>
</gene>
<protein>
    <submittedName>
        <fullName evidence="1">Uncharacterized protein</fullName>
    </submittedName>
</protein>
<dbReference type="EMBL" id="WOBN01000075">
    <property type="protein sequence ID" value="MUK51557.1"/>
    <property type="molecule type" value="Genomic_DNA"/>
</dbReference>
<reference evidence="1 2" key="1">
    <citation type="submission" date="2019-11" db="EMBL/GenBank/DDBJ databases">
        <title>Using colonization assays and comparative genomics to discover symbiosis behaviors and factors in Vibrio fischeri.</title>
        <authorList>
            <person name="Bongrand C."/>
            <person name="Moriano-Gutierrez S."/>
            <person name="Arevalo P."/>
            <person name="Mcfall-Ngai M."/>
            <person name="Visick K."/>
            <person name="Polz M.F."/>
            <person name="Ruby E.G."/>
        </authorList>
    </citation>
    <scope>NUCLEOTIDE SEQUENCE [LARGE SCALE GENOMIC DNA]</scope>
    <source>
        <strain evidence="2">emors.4.1</strain>
    </source>
</reference>
<sequence>MSCKYYCLGREEVGYEKLFANLKRINTVLDGEQQREFNGWVYRLTEAKKQSEIPSMPFTPKTEIG</sequence>
<dbReference type="RefSeq" id="WP_155656835.1">
    <property type="nucleotide sequence ID" value="NZ_WOBN01000075.1"/>
</dbReference>
<dbReference type="Proteomes" id="UP000448038">
    <property type="component" value="Unassembled WGS sequence"/>
</dbReference>
<evidence type="ECO:0000313" key="1">
    <source>
        <dbReference type="EMBL" id="MUK51557.1"/>
    </source>
</evidence>
<evidence type="ECO:0000313" key="2">
    <source>
        <dbReference type="Proteomes" id="UP000448038"/>
    </source>
</evidence>
<proteinExistence type="predicted"/>
<accession>A0A844P8V5</accession>
<dbReference type="AlphaFoldDB" id="A0A844P8V5"/>
<comment type="caution">
    <text evidence="1">The sequence shown here is derived from an EMBL/GenBank/DDBJ whole genome shotgun (WGS) entry which is preliminary data.</text>
</comment>
<organism evidence="1 2">
    <name type="scientific">Aliivibrio fischeri</name>
    <name type="common">Vibrio fischeri</name>
    <dbReference type="NCBI Taxonomy" id="668"/>
    <lineage>
        <taxon>Bacteria</taxon>
        <taxon>Pseudomonadati</taxon>
        <taxon>Pseudomonadota</taxon>
        <taxon>Gammaproteobacteria</taxon>
        <taxon>Vibrionales</taxon>
        <taxon>Vibrionaceae</taxon>
        <taxon>Aliivibrio</taxon>
    </lineage>
</organism>